<reference evidence="2" key="1">
    <citation type="journal article" date="2022" name="Mol. Ecol. Resour.">
        <title>The genomes of chicory, endive, great burdock and yacon provide insights into Asteraceae palaeo-polyploidization history and plant inulin production.</title>
        <authorList>
            <person name="Fan W."/>
            <person name="Wang S."/>
            <person name="Wang H."/>
            <person name="Wang A."/>
            <person name="Jiang F."/>
            <person name="Liu H."/>
            <person name="Zhao H."/>
            <person name="Xu D."/>
            <person name="Zhang Y."/>
        </authorList>
    </citation>
    <scope>NUCLEOTIDE SEQUENCE [LARGE SCALE GENOMIC DNA]</scope>
    <source>
        <strain evidence="2">cv. Punajuju</strain>
    </source>
</reference>
<reference evidence="1 2" key="2">
    <citation type="journal article" date="2022" name="Mol. Ecol. Resour.">
        <title>The genomes of chicory, endive, great burdock and yacon provide insights into Asteraceae paleo-polyploidization history and plant inulin production.</title>
        <authorList>
            <person name="Fan W."/>
            <person name="Wang S."/>
            <person name="Wang H."/>
            <person name="Wang A."/>
            <person name="Jiang F."/>
            <person name="Liu H."/>
            <person name="Zhao H."/>
            <person name="Xu D."/>
            <person name="Zhang Y."/>
        </authorList>
    </citation>
    <scope>NUCLEOTIDE SEQUENCE [LARGE SCALE GENOMIC DNA]</scope>
    <source>
        <strain evidence="2">cv. Punajuju</strain>
        <tissue evidence="1">Leaves</tissue>
    </source>
</reference>
<gene>
    <name evidence="1" type="ORF">L2E82_14790</name>
</gene>
<dbReference type="EMBL" id="CM042011">
    <property type="protein sequence ID" value="KAI3764774.1"/>
    <property type="molecule type" value="Genomic_DNA"/>
</dbReference>
<organism evidence="1 2">
    <name type="scientific">Cichorium intybus</name>
    <name type="common">Chicory</name>
    <dbReference type="NCBI Taxonomy" id="13427"/>
    <lineage>
        <taxon>Eukaryota</taxon>
        <taxon>Viridiplantae</taxon>
        <taxon>Streptophyta</taxon>
        <taxon>Embryophyta</taxon>
        <taxon>Tracheophyta</taxon>
        <taxon>Spermatophyta</taxon>
        <taxon>Magnoliopsida</taxon>
        <taxon>eudicotyledons</taxon>
        <taxon>Gunneridae</taxon>
        <taxon>Pentapetalae</taxon>
        <taxon>asterids</taxon>
        <taxon>campanulids</taxon>
        <taxon>Asterales</taxon>
        <taxon>Asteraceae</taxon>
        <taxon>Cichorioideae</taxon>
        <taxon>Cichorieae</taxon>
        <taxon>Cichoriinae</taxon>
        <taxon>Cichorium</taxon>
    </lineage>
</organism>
<keyword evidence="2" id="KW-1185">Reference proteome</keyword>
<dbReference type="Proteomes" id="UP001055811">
    <property type="component" value="Linkage Group LG03"/>
</dbReference>
<evidence type="ECO:0000313" key="2">
    <source>
        <dbReference type="Proteomes" id="UP001055811"/>
    </source>
</evidence>
<protein>
    <submittedName>
        <fullName evidence="1">Uncharacterized protein</fullName>
    </submittedName>
</protein>
<accession>A0ACB9F0M4</accession>
<sequence length="86" mass="10267">MEEVKHYDLMLIEANQVVDVHNVKRDYKTMVTFDFRTKSGVSYLYDRIQKQGFPFNKNLELLSSKPWSQFFSNLCLSQFHFISSHL</sequence>
<evidence type="ECO:0000313" key="1">
    <source>
        <dbReference type="EMBL" id="KAI3764774.1"/>
    </source>
</evidence>
<comment type="caution">
    <text evidence="1">The sequence shown here is derived from an EMBL/GenBank/DDBJ whole genome shotgun (WGS) entry which is preliminary data.</text>
</comment>
<name>A0ACB9F0M4_CICIN</name>
<proteinExistence type="predicted"/>